<evidence type="ECO:0000256" key="7">
    <source>
        <dbReference type="ARBA" id="ARBA00035179"/>
    </source>
</evidence>
<dbReference type="RefSeq" id="XP_018004924.1">
    <property type="nucleotide sequence ID" value="XM_018142436.1"/>
</dbReference>
<protein>
    <recommendedName>
        <fullName evidence="7">Large ribosomal subunit protein mL54</fullName>
    </recommendedName>
</protein>
<keyword evidence="3" id="KW-0689">Ribosomal protein</keyword>
<comment type="caution">
    <text evidence="9">The sequence shown here is derived from an EMBL/GenBank/DDBJ whole genome shotgun (WGS) entry which is preliminary data.</text>
</comment>
<dbReference type="GO" id="GO:0005762">
    <property type="term" value="C:mitochondrial large ribosomal subunit"/>
    <property type="evidence" value="ECO:0007669"/>
    <property type="project" value="TreeGrafter"/>
</dbReference>
<name>A0A0N0NRD4_9EURO</name>
<proteinExistence type="inferred from homology"/>
<evidence type="ECO:0000256" key="6">
    <source>
        <dbReference type="ARBA" id="ARBA00033752"/>
    </source>
</evidence>
<feature type="region of interest" description="Disordered" evidence="8">
    <location>
        <begin position="152"/>
        <end position="174"/>
    </location>
</feature>
<sequence>MSICASCRRMLLSRFVRPSPHPPTSTPRNIHPRRGIATAATVPSTHNAAPSTPLPSTTSPTTPAPTSSSPPTSSQPFSTPHIAPQPTIPAAIADLRGHAAPGLKKTPSSCIAGTPLKGLNYIKGSPVLLAKEDDEYPDWLWRVLDDTKTGADNETGALGKHSSPVQMTKPQRARYEKKQEKLRKSLPKRIPLHEQSIDLTPANATAEQSLDARQALTKSARDARRKAIRERNFLVSM</sequence>
<dbReference type="PANTHER" id="PTHR28595">
    <property type="entry name" value="39S RIBOSOMAL PROTEIN L54, MITOCHONDRIAL"/>
    <property type="match status" value="1"/>
</dbReference>
<keyword evidence="10" id="KW-1185">Reference proteome</keyword>
<evidence type="ECO:0000256" key="1">
    <source>
        <dbReference type="ARBA" id="ARBA00004173"/>
    </source>
</evidence>
<evidence type="ECO:0000313" key="10">
    <source>
        <dbReference type="Proteomes" id="UP000038010"/>
    </source>
</evidence>
<dbReference type="Pfam" id="PF08561">
    <property type="entry name" value="Ribosomal_L37"/>
    <property type="match status" value="1"/>
</dbReference>
<keyword evidence="5" id="KW-0687">Ribonucleoprotein</keyword>
<accession>A0A0N0NRD4</accession>
<evidence type="ECO:0000256" key="5">
    <source>
        <dbReference type="ARBA" id="ARBA00023274"/>
    </source>
</evidence>
<keyword evidence="4" id="KW-0496">Mitochondrion</keyword>
<dbReference type="EMBL" id="LFJN01000002">
    <property type="protein sequence ID" value="KPI44961.1"/>
    <property type="molecule type" value="Genomic_DNA"/>
</dbReference>
<feature type="compositionally biased region" description="Low complexity" evidence="8">
    <location>
        <begin position="50"/>
        <end position="85"/>
    </location>
</feature>
<reference evidence="9 10" key="1">
    <citation type="submission" date="2015-06" db="EMBL/GenBank/DDBJ databases">
        <title>Draft genome of the ant-associated black yeast Phialophora attae CBS 131958.</title>
        <authorList>
            <person name="Moreno L.F."/>
            <person name="Stielow B.J."/>
            <person name="de Hoog S."/>
            <person name="Vicente V.A."/>
            <person name="Weiss V.A."/>
            <person name="de Vries M."/>
            <person name="Cruz L.M."/>
            <person name="Souza E.M."/>
        </authorList>
    </citation>
    <scope>NUCLEOTIDE SEQUENCE [LARGE SCALE GENOMIC DNA]</scope>
    <source>
        <strain evidence="9 10">CBS 131958</strain>
    </source>
</reference>
<dbReference type="AlphaFoldDB" id="A0A0N0NRD4"/>
<gene>
    <name evidence="9" type="ORF">AB675_2463</name>
</gene>
<dbReference type="GeneID" id="28734316"/>
<comment type="subcellular location">
    <subcellularLocation>
        <location evidence="1">Mitochondrion</location>
    </subcellularLocation>
</comment>
<dbReference type="PANTHER" id="PTHR28595:SF1">
    <property type="entry name" value="LARGE RIBOSOMAL SUBUNIT PROTEIN ML54"/>
    <property type="match status" value="1"/>
</dbReference>
<dbReference type="STRING" id="1664694.A0A0N0NRD4"/>
<organism evidence="9 10">
    <name type="scientific">Cyphellophora attinorum</name>
    <dbReference type="NCBI Taxonomy" id="1664694"/>
    <lineage>
        <taxon>Eukaryota</taxon>
        <taxon>Fungi</taxon>
        <taxon>Dikarya</taxon>
        <taxon>Ascomycota</taxon>
        <taxon>Pezizomycotina</taxon>
        <taxon>Eurotiomycetes</taxon>
        <taxon>Chaetothyriomycetidae</taxon>
        <taxon>Chaetothyriales</taxon>
        <taxon>Cyphellophoraceae</taxon>
        <taxon>Cyphellophora</taxon>
    </lineage>
</organism>
<evidence type="ECO:0000256" key="2">
    <source>
        <dbReference type="ARBA" id="ARBA00022946"/>
    </source>
</evidence>
<dbReference type="GO" id="GO:0003735">
    <property type="term" value="F:structural constituent of ribosome"/>
    <property type="evidence" value="ECO:0007669"/>
    <property type="project" value="TreeGrafter"/>
</dbReference>
<evidence type="ECO:0000313" key="9">
    <source>
        <dbReference type="EMBL" id="KPI44961.1"/>
    </source>
</evidence>
<evidence type="ECO:0000256" key="4">
    <source>
        <dbReference type="ARBA" id="ARBA00023128"/>
    </source>
</evidence>
<evidence type="ECO:0000256" key="8">
    <source>
        <dbReference type="SAM" id="MobiDB-lite"/>
    </source>
</evidence>
<keyword evidence="2" id="KW-0809">Transit peptide</keyword>
<dbReference type="VEuPathDB" id="FungiDB:AB675_2463"/>
<dbReference type="Proteomes" id="UP000038010">
    <property type="component" value="Unassembled WGS sequence"/>
</dbReference>
<feature type="region of interest" description="Disordered" evidence="8">
    <location>
        <begin position="15"/>
        <end position="85"/>
    </location>
</feature>
<dbReference type="InterPro" id="IPR013870">
    <property type="entry name" value="Ribosomal_mL54"/>
</dbReference>
<evidence type="ECO:0000256" key="3">
    <source>
        <dbReference type="ARBA" id="ARBA00022980"/>
    </source>
</evidence>
<dbReference type="OrthoDB" id="10252718at2759"/>
<comment type="similarity">
    <text evidence="6">Belongs to the mitochondrion-specific ribosomal protein mL54 family.</text>
</comment>